<feature type="compositionally biased region" description="Low complexity" evidence="8">
    <location>
        <begin position="7"/>
        <end position="26"/>
    </location>
</feature>
<dbReference type="GO" id="GO:0005829">
    <property type="term" value="C:cytosol"/>
    <property type="evidence" value="ECO:0007669"/>
    <property type="project" value="TreeGrafter"/>
</dbReference>
<dbReference type="InterPro" id="IPR001650">
    <property type="entry name" value="Helicase_C-like"/>
</dbReference>
<dbReference type="PROSITE" id="PS51195">
    <property type="entry name" value="Q_MOTIF"/>
    <property type="match status" value="1"/>
</dbReference>
<evidence type="ECO:0000313" key="13">
    <source>
        <dbReference type="Proteomes" id="UP000234632"/>
    </source>
</evidence>
<dbReference type="InterPro" id="IPR044742">
    <property type="entry name" value="DEAD/DEAH_RhlB"/>
</dbReference>
<feature type="compositionally biased region" description="Gly residues" evidence="8">
    <location>
        <begin position="561"/>
        <end position="572"/>
    </location>
</feature>
<feature type="compositionally biased region" description="Low complexity" evidence="8">
    <location>
        <begin position="573"/>
        <end position="582"/>
    </location>
</feature>
<dbReference type="InterPro" id="IPR014014">
    <property type="entry name" value="RNA_helicase_DEAD_Q_motif"/>
</dbReference>
<dbReference type="SMART" id="SM00490">
    <property type="entry name" value="HELICc"/>
    <property type="match status" value="1"/>
</dbReference>
<evidence type="ECO:0000256" key="3">
    <source>
        <dbReference type="ARBA" id="ARBA00022801"/>
    </source>
</evidence>
<dbReference type="GO" id="GO:0033592">
    <property type="term" value="F:RNA strand annealing activity"/>
    <property type="evidence" value="ECO:0007669"/>
    <property type="project" value="TreeGrafter"/>
</dbReference>
<dbReference type="PROSITE" id="PS00039">
    <property type="entry name" value="DEAD_ATP_HELICASE"/>
    <property type="match status" value="1"/>
</dbReference>
<feature type="compositionally biased region" description="Gly residues" evidence="8">
    <location>
        <begin position="470"/>
        <end position="483"/>
    </location>
</feature>
<name>A0A2N4T2E7_9MICC</name>
<dbReference type="CDD" id="cd00268">
    <property type="entry name" value="DEADc"/>
    <property type="match status" value="1"/>
</dbReference>
<evidence type="ECO:0000259" key="11">
    <source>
        <dbReference type="PROSITE" id="PS51195"/>
    </source>
</evidence>
<dbReference type="InterPro" id="IPR050547">
    <property type="entry name" value="DEAD_box_RNA_helicases"/>
</dbReference>
<dbReference type="EMBL" id="LOMZ01000001">
    <property type="protein sequence ID" value="PLC12408.1"/>
    <property type="molecule type" value="Genomic_DNA"/>
</dbReference>
<comment type="similarity">
    <text evidence="7">Belongs to the DEAD box helicase family.</text>
</comment>
<reference evidence="12 13" key="1">
    <citation type="submission" date="2015-12" db="EMBL/GenBank/DDBJ databases">
        <authorList>
            <person name="Shamseldin A."/>
            <person name="Moawad H."/>
            <person name="Abd El-Rahim W.M."/>
            <person name="Sadowsky M.J."/>
        </authorList>
    </citation>
    <scope>NUCLEOTIDE SEQUENCE [LARGE SCALE GENOMIC DNA]</scope>
    <source>
        <strain evidence="12 13">S43</strain>
    </source>
</reference>
<keyword evidence="4 7" id="KW-0347">Helicase</keyword>
<dbReference type="Proteomes" id="UP000234632">
    <property type="component" value="Unassembled WGS sequence"/>
</dbReference>
<evidence type="ECO:0000256" key="5">
    <source>
        <dbReference type="ARBA" id="ARBA00022840"/>
    </source>
</evidence>
<feature type="short sequence motif" description="Q motif" evidence="6">
    <location>
        <begin position="48"/>
        <end position="76"/>
    </location>
</feature>
<dbReference type="GO" id="GO:0003724">
    <property type="term" value="F:RNA helicase activity"/>
    <property type="evidence" value="ECO:0007669"/>
    <property type="project" value="UniProtKB-EC"/>
</dbReference>
<dbReference type="Pfam" id="PF00271">
    <property type="entry name" value="Helicase_C"/>
    <property type="match status" value="1"/>
</dbReference>
<feature type="region of interest" description="Disordered" evidence="8">
    <location>
        <begin position="438"/>
        <end position="582"/>
    </location>
</feature>
<dbReference type="Gene3D" id="3.40.50.300">
    <property type="entry name" value="P-loop containing nucleotide triphosphate hydrolases"/>
    <property type="match status" value="2"/>
</dbReference>
<evidence type="ECO:0000256" key="2">
    <source>
        <dbReference type="ARBA" id="ARBA00022741"/>
    </source>
</evidence>
<feature type="compositionally biased region" description="Basic residues" evidence="8">
    <location>
        <begin position="444"/>
        <end position="455"/>
    </location>
</feature>
<dbReference type="GO" id="GO:0005840">
    <property type="term" value="C:ribosome"/>
    <property type="evidence" value="ECO:0007669"/>
    <property type="project" value="TreeGrafter"/>
</dbReference>
<accession>A0A2N4T2E7</accession>
<evidence type="ECO:0000256" key="8">
    <source>
        <dbReference type="SAM" id="MobiDB-lite"/>
    </source>
</evidence>
<protein>
    <recommendedName>
        <fullName evidence="1">RNA helicase</fullName>
        <ecNumber evidence="1">3.6.4.13</ecNumber>
    </recommendedName>
</protein>
<gene>
    <name evidence="12" type="ORF">AUQ48_09375</name>
</gene>
<dbReference type="GO" id="GO:0005524">
    <property type="term" value="F:ATP binding"/>
    <property type="evidence" value="ECO:0007669"/>
    <property type="project" value="UniProtKB-KW"/>
</dbReference>
<dbReference type="GO" id="GO:0016787">
    <property type="term" value="F:hydrolase activity"/>
    <property type="evidence" value="ECO:0007669"/>
    <property type="project" value="UniProtKB-KW"/>
</dbReference>
<dbReference type="Pfam" id="PF00270">
    <property type="entry name" value="DEAD"/>
    <property type="match status" value="1"/>
</dbReference>
<dbReference type="PANTHER" id="PTHR47963:SF8">
    <property type="entry name" value="ATP-DEPENDENT RNA HELICASE DEAD"/>
    <property type="match status" value="1"/>
</dbReference>
<evidence type="ECO:0000259" key="10">
    <source>
        <dbReference type="PROSITE" id="PS51194"/>
    </source>
</evidence>
<evidence type="ECO:0000256" key="4">
    <source>
        <dbReference type="ARBA" id="ARBA00022806"/>
    </source>
</evidence>
<sequence>MTDHLTDTAADAAGPDDAAAAEPAATVEDLDTAGTVADAGTGPEPLPETFGDFGVRQEIVDALAAEGIVHPFPIQAMTLPVALSGQDIIGQAKTGTGKTLGFGIPVVQRVTGRGDAGWAGLKKPGAPQALIVVPTRELAVQVGQDLAAAARIRDARVATIYGGRAYEPQIEELQRGVEVVVGTPGRLIDLNRQRHLDLSAVRAVVLDEADEMLDLGFLPDVEKLLAAVPEVRQTMLFSATMPGPVVAMARRYMTKPMHIRASSPDEGATKKDIRQVVYRAHHLDKDEVVARILQAEGRGRTIVFTKTKRAAAKLADELIGRGFAAAPLHGDLGQGAREQALRAFRNNKVDVLVATDVAARGIDVEDVTHVINFQCPEDEKTYLHRTGRTGRAGNKGTAITFVDWDDVPRWRLIDKALELGVPEPVETYSSSEHLYTDLDIPRGTKGRLPRSKRTHAGLDAEVLEDLGEPGSRGGPAGGRGGSRGGRDEPRGGGRGARDGSRGGGRDRSGGERRREDRRGAGAPSGREDAPERTGDGPARETTVERAGEGSTRRRRRRRGGRSGSGAPQGGGDAAPQGGAAAE</sequence>
<feature type="domain" description="DEAD-box RNA helicase Q" evidence="11">
    <location>
        <begin position="48"/>
        <end position="76"/>
    </location>
</feature>
<dbReference type="SMART" id="SM00487">
    <property type="entry name" value="DEXDc"/>
    <property type="match status" value="1"/>
</dbReference>
<feature type="domain" description="Helicase C-terminal" evidence="10">
    <location>
        <begin position="287"/>
        <end position="433"/>
    </location>
</feature>
<evidence type="ECO:0000259" key="9">
    <source>
        <dbReference type="PROSITE" id="PS51192"/>
    </source>
</evidence>
<keyword evidence="2 7" id="KW-0547">Nucleotide-binding</keyword>
<evidence type="ECO:0000313" key="12">
    <source>
        <dbReference type="EMBL" id="PLC12408.1"/>
    </source>
</evidence>
<dbReference type="CDD" id="cd18787">
    <property type="entry name" value="SF2_C_DEAD"/>
    <property type="match status" value="1"/>
</dbReference>
<dbReference type="RefSeq" id="WP_101852005.1">
    <property type="nucleotide sequence ID" value="NZ_LOMZ01000001.1"/>
</dbReference>
<dbReference type="InterPro" id="IPR000629">
    <property type="entry name" value="RNA-helicase_DEAD-box_CS"/>
</dbReference>
<dbReference type="EC" id="3.6.4.13" evidence="1"/>
<dbReference type="GO" id="GO:0009409">
    <property type="term" value="P:response to cold"/>
    <property type="evidence" value="ECO:0007669"/>
    <property type="project" value="TreeGrafter"/>
</dbReference>
<evidence type="ECO:0000256" key="1">
    <source>
        <dbReference type="ARBA" id="ARBA00012552"/>
    </source>
</evidence>
<dbReference type="InterPro" id="IPR014001">
    <property type="entry name" value="Helicase_ATP-bd"/>
</dbReference>
<dbReference type="AlphaFoldDB" id="A0A2N4T2E7"/>
<dbReference type="PROSITE" id="PS51194">
    <property type="entry name" value="HELICASE_CTER"/>
    <property type="match status" value="1"/>
</dbReference>
<dbReference type="InterPro" id="IPR027417">
    <property type="entry name" value="P-loop_NTPase"/>
</dbReference>
<comment type="caution">
    <text evidence="12">The sequence shown here is derived from an EMBL/GenBank/DDBJ whole genome shotgun (WGS) entry which is preliminary data.</text>
</comment>
<evidence type="ECO:0000256" key="6">
    <source>
        <dbReference type="PROSITE-ProRule" id="PRU00552"/>
    </source>
</evidence>
<keyword evidence="5 7" id="KW-0067">ATP-binding</keyword>
<dbReference type="PROSITE" id="PS51192">
    <property type="entry name" value="HELICASE_ATP_BIND_1"/>
    <property type="match status" value="1"/>
</dbReference>
<feature type="region of interest" description="Disordered" evidence="8">
    <location>
        <begin position="1"/>
        <end position="26"/>
    </location>
</feature>
<evidence type="ECO:0000256" key="7">
    <source>
        <dbReference type="RuleBase" id="RU000492"/>
    </source>
</evidence>
<dbReference type="SUPFAM" id="SSF52540">
    <property type="entry name" value="P-loop containing nucleoside triphosphate hydrolases"/>
    <property type="match status" value="1"/>
</dbReference>
<organism evidence="12 13">
    <name type="scientific">Kocuria flava</name>
    <dbReference type="NCBI Taxonomy" id="446860"/>
    <lineage>
        <taxon>Bacteria</taxon>
        <taxon>Bacillati</taxon>
        <taxon>Actinomycetota</taxon>
        <taxon>Actinomycetes</taxon>
        <taxon>Micrococcales</taxon>
        <taxon>Micrococcaceae</taxon>
        <taxon>Kocuria</taxon>
    </lineage>
</organism>
<keyword evidence="3 7" id="KW-0378">Hydrolase</keyword>
<feature type="compositionally biased region" description="Basic and acidic residues" evidence="8">
    <location>
        <begin position="484"/>
        <end position="551"/>
    </location>
</feature>
<dbReference type="InterPro" id="IPR011545">
    <property type="entry name" value="DEAD/DEAH_box_helicase_dom"/>
</dbReference>
<feature type="domain" description="Helicase ATP-binding" evidence="9">
    <location>
        <begin position="79"/>
        <end position="259"/>
    </location>
</feature>
<proteinExistence type="inferred from homology"/>
<dbReference type="PANTHER" id="PTHR47963">
    <property type="entry name" value="DEAD-BOX ATP-DEPENDENT RNA HELICASE 47, MITOCHONDRIAL"/>
    <property type="match status" value="1"/>
</dbReference>